<protein>
    <submittedName>
        <fullName evidence="4">(pine wood nematode) hypothetical protein</fullName>
    </submittedName>
    <submittedName>
        <fullName evidence="7">Protein kinase domain-containing protein</fullName>
    </submittedName>
</protein>
<feature type="domain" description="Protein kinase" evidence="3">
    <location>
        <begin position="48"/>
        <end position="363"/>
    </location>
</feature>
<feature type="binding site" evidence="1">
    <location>
        <position position="75"/>
    </location>
    <ligand>
        <name>ATP</name>
        <dbReference type="ChEBI" id="CHEBI:30616"/>
    </ligand>
</feature>
<dbReference type="Proteomes" id="UP000095284">
    <property type="component" value="Unplaced"/>
</dbReference>
<keyword evidence="1" id="KW-0547">Nucleotide-binding</keyword>
<dbReference type="Gene3D" id="1.10.510.10">
    <property type="entry name" value="Transferase(Phosphotransferase) domain 1"/>
    <property type="match status" value="1"/>
</dbReference>
<dbReference type="SUPFAM" id="SSF56112">
    <property type="entry name" value="Protein kinase-like (PK-like)"/>
    <property type="match status" value="1"/>
</dbReference>
<feature type="compositionally biased region" description="Basic and acidic residues" evidence="2">
    <location>
        <begin position="345"/>
        <end position="357"/>
    </location>
</feature>
<sequence>MAQVAPKDARMAPGISRQAPPSSQSAEANEKLPQVNEFLIGEKTRKKYRILSVIGDGGYGTVFEATDEIRKVAVKTEKYSKSMLHIEVNVLRVANAEHCKHIVELIDHGTSRPHYVYVIMPLLGKDIHRLRNEQKERRFTLGTAVRVGIQGLRALHELHEKCGYISRDVKPGNFACGHPNSIESRTIFLIDFGLARKFVDKNKNVIPSRKEVGWRGTTRYGSLQAHLKQDLGRRDDVESWFYMLVEITKGQLPWRAITERPQVQAAKLSARAISRDNFLADCPKEYDAILTYIDSLLFHDAPNYNQMCNQLNDIAIRLHILPDTPFDWEEDSNMSSTKNSSYSDNEQRCNRADRLSRENALYH</sequence>
<reference evidence="7" key="1">
    <citation type="submission" date="2016-11" db="UniProtKB">
        <authorList>
            <consortium name="WormBaseParasite"/>
        </authorList>
    </citation>
    <scope>IDENTIFICATION</scope>
</reference>
<dbReference type="InterPro" id="IPR011009">
    <property type="entry name" value="Kinase-like_dom_sf"/>
</dbReference>
<reference evidence="4" key="2">
    <citation type="submission" date="2020-09" db="EMBL/GenBank/DDBJ databases">
        <authorList>
            <person name="Kikuchi T."/>
        </authorList>
    </citation>
    <scope>NUCLEOTIDE SEQUENCE</scope>
    <source>
        <strain evidence="4">Ka4C1</strain>
    </source>
</reference>
<dbReference type="PROSITE" id="PS50011">
    <property type="entry name" value="PROTEIN_KINASE_DOM"/>
    <property type="match status" value="1"/>
</dbReference>
<dbReference type="GO" id="GO:0004672">
    <property type="term" value="F:protein kinase activity"/>
    <property type="evidence" value="ECO:0007669"/>
    <property type="project" value="InterPro"/>
</dbReference>
<evidence type="ECO:0000256" key="1">
    <source>
        <dbReference type="PROSITE-ProRule" id="PRU10141"/>
    </source>
</evidence>
<dbReference type="eggNOG" id="KOG1164">
    <property type="taxonomic scope" value="Eukaryota"/>
</dbReference>
<dbReference type="SMART" id="SM00220">
    <property type="entry name" value="S_TKc"/>
    <property type="match status" value="1"/>
</dbReference>
<dbReference type="PROSITE" id="PS00107">
    <property type="entry name" value="PROTEIN_KINASE_ATP"/>
    <property type="match status" value="1"/>
</dbReference>
<organism evidence="5 7">
    <name type="scientific">Bursaphelenchus xylophilus</name>
    <name type="common">Pinewood nematode worm</name>
    <name type="synonym">Aphelenchoides xylophilus</name>
    <dbReference type="NCBI Taxonomy" id="6326"/>
    <lineage>
        <taxon>Eukaryota</taxon>
        <taxon>Metazoa</taxon>
        <taxon>Ecdysozoa</taxon>
        <taxon>Nematoda</taxon>
        <taxon>Chromadorea</taxon>
        <taxon>Rhabditida</taxon>
        <taxon>Tylenchina</taxon>
        <taxon>Tylenchomorpha</taxon>
        <taxon>Aphelenchoidea</taxon>
        <taxon>Aphelenchoididae</taxon>
        <taxon>Bursaphelenchus</taxon>
    </lineage>
</organism>
<name>A0A1I7SSL3_BURXY</name>
<accession>A0A1I7SSL3</accession>
<evidence type="ECO:0000313" key="4">
    <source>
        <dbReference type="EMBL" id="CAD5215523.1"/>
    </source>
</evidence>
<dbReference type="InterPro" id="IPR050235">
    <property type="entry name" value="CK1_Ser-Thr_kinase"/>
</dbReference>
<feature type="region of interest" description="Disordered" evidence="2">
    <location>
        <begin position="330"/>
        <end position="363"/>
    </location>
</feature>
<gene>
    <name evidence="4" type="ORF">BXYJ_LOCUS4072</name>
</gene>
<dbReference type="InterPro" id="IPR017441">
    <property type="entry name" value="Protein_kinase_ATP_BS"/>
</dbReference>
<dbReference type="AlphaFoldDB" id="A0A1I7SSL3"/>
<dbReference type="EMBL" id="CAJFDI010000002">
    <property type="protein sequence ID" value="CAD5215523.1"/>
    <property type="molecule type" value="Genomic_DNA"/>
</dbReference>
<dbReference type="PANTHER" id="PTHR11909">
    <property type="entry name" value="CASEIN KINASE-RELATED"/>
    <property type="match status" value="1"/>
</dbReference>
<keyword evidence="1" id="KW-0067">ATP-binding</keyword>
<evidence type="ECO:0000313" key="5">
    <source>
        <dbReference type="Proteomes" id="UP000095284"/>
    </source>
</evidence>
<evidence type="ECO:0000259" key="3">
    <source>
        <dbReference type="PROSITE" id="PS50011"/>
    </source>
</evidence>
<evidence type="ECO:0000256" key="2">
    <source>
        <dbReference type="SAM" id="MobiDB-lite"/>
    </source>
</evidence>
<dbReference type="OrthoDB" id="2687620at2759"/>
<dbReference type="WBParaSite" id="BXY_1603000.1">
    <property type="protein sequence ID" value="BXY_1603000.1"/>
    <property type="gene ID" value="BXY_1603000"/>
</dbReference>
<evidence type="ECO:0000313" key="7">
    <source>
        <dbReference type="WBParaSite" id="BXY_1603000.1"/>
    </source>
</evidence>
<evidence type="ECO:0000313" key="6">
    <source>
        <dbReference type="Proteomes" id="UP000659654"/>
    </source>
</evidence>
<feature type="region of interest" description="Disordered" evidence="2">
    <location>
        <begin position="1"/>
        <end position="30"/>
    </location>
</feature>
<dbReference type="Proteomes" id="UP000582659">
    <property type="component" value="Unassembled WGS sequence"/>
</dbReference>
<proteinExistence type="predicted"/>
<keyword evidence="6" id="KW-1185">Reference proteome</keyword>
<dbReference type="InterPro" id="IPR000719">
    <property type="entry name" value="Prot_kinase_dom"/>
</dbReference>
<dbReference type="Pfam" id="PF00069">
    <property type="entry name" value="Pkinase"/>
    <property type="match status" value="1"/>
</dbReference>
<dbReference type="SMR" id="A0A1I7SSL3"/>
<dbReference type="GO" id="GO:0005524">
    <property type="term" value="F:ATP binding"/>
    <property type="evidence" value="ECO:0007669"/>
    <property type="project" value="UniProtKB-UniRule"/>
</dbReference>
<feature type="compositionally biased region" description="Low complexity" evidence="2">
    <location>
        <begin position="333"/>
        <end position="344"/>
    </location>
</feature>
<dbReference type="Proteomes" id="UP000659654">
    <property type="component" value="Unassembled WGS sequence"/>
</dbReference>
<dbReference type="EMBL" id="CAJFCV020000002">
    <property type="protein sequence ID" value="CAG9097435.1"/>
    <property type="molecule type" value="Genomic_DNA"/>
</dbReference>